<keyword evidence="3" id="KW-0732">Signal</keyword>
<gene>
    <name evidence="5" type="ORF">HJC23_004864</name>
</gene>
<dbReference type="SMART" id="SM00054">
    <property type="entry name" value="EFh"/>
    <property type="match status" value="2"/>
</dbReference>
<proteinExistence type="predicted"/>
<evidence type="ECO:0000256" key="1">
    <source>
        <dbReference type="ARBA" id="ARBA00022837"/>
    </source>
</evidence>
<dbReference type="Proteomes" id="UP001516023">
    <property type="component" value="Unassembled WGS sequence"/>
</dbReference>
<keyword evidence="1" id="KW-0106">Calcium</keyword>
<dbReference type="InterPro" id="IPR002048">
    <property type="entry name" value="EF_hand_dom"/>
</dbReference>
<name>A0ABD3P6B4_9STRA</name>
<feature type="region of interest" description="Disordered" evidence="2">
    <location>
        <begin position="74"/>
        <end position="93"/>
    </location>
</feature>
<organism evidence="5 6">
    <name type="scientific">Cyclotella cryptica</name>
    <dbReference type="NCBI Taxonomy" id="29204"/>
    <lineage>
        <taxon>Eukaryota</taxon>
        <taxon>Sar</taxon>
        <taxon>Stramenopiles</taxon>
        <taxon>Ochrophyta</taxon>
        <taxon>Bacillariophyta</taxon>
        <taxon>Coscinodiscophyceae</taxon>
        <taxon>Thalassiosirophycidae</taxon>
        <taxon>Stephanodiscales</taxon>
        <taxon>Stephanodiscaceae</taxon>
        <taxon>Cyclotella</taxon>
    </lineage>
</organism>
<feature type="domain" description="EF-hand" evidence="4">
    <location>
        <begin position="379"/>
        <end position="414"/>
    </location>
</feature>
<evidence type="ECO:0000259" key="4">
    <source>
        <dbReference type="PROSITE" id="PS50222"/>
    </source>
</evidence>
<comment type="caution">
    <text evidence="5">The sequence shown here is derived from an EMBL/GenBank/DDBJ whole genome shotgun (WGS) entry which is preliminary data.</text>
</comment>
<dbReference type="AlphaFoldDB" id="A0ABD3P6B4"/>
<evidence type="ECO:0000313" key="6">
    <source>
        <dbReference type="Proteomes" id="UP001516023"/>
    </source>
</evidence>
<protein>
    <recommendedName>
        <fullName evidence="4">EF-hand domain-containing protein</fullName>
    </recommendedName>
</protein>
<dbReference type="PANTHER" id="PTHR19972">
    <property type="entry name" value="CALBINDIN"/>
    <property type="match status" value="1"/>
</dbReference>
<evidence type="ECO:0000256" key="3">
    <source>
        <dbReference type="SAM" id="SignalP"/>
    </source>
</evidence>
<feature type="chain" id="PRO_5044861483" description="EF-hand domain-containing protein" evidence="3">
    <location>
        <begin position="23"/>
        <end position="943"/>
    </location>
</feature>
<feature type="region of interest" description="Disordered" evidence="2">
    <location>
        <begin position="257"/>
        <end position="305"/>
    </location>
</feature>
<dbReference type="Pfam" id="PF13499">
    <property type="entry name" value="EF-hand_7"/>
    <property type="match status" value="1"/>
</dbReference>
<reference evidence="5 6" key="1">
    <citation type="journal article" date="2020" name="G3 (Bethesda)">
        <title>Improved Reference Genome for Cyclotella cryptica CCMP332, a Model for Cell Wall Morphogenesis, Salinity Adaptation, and Lipid Production in Diatoms (Bacillariophyta).</title>
        <authorList>
            <person name="Roberts W.R."/>
            <person name="Downey K.M."/>
            <person name="Ruck E.C."/>
            <person name="Traller J.C."/>
            <person name="Alverson A.J."/>
        </authorList>
    </citation>
    <scope>NUCLEOTIDE SEQUENCE [LARGE SCALE GENOMIC DNA]</scope>
    <source>
        <strain evidence="5 6">CCMP332</strain>
    </source>
</reference>
<feature type="domain" description="EF-hand" evidence="4">
    <location>
        <begin position="431"/>
        <end position="466"/>
    </location>
</feature>
<feature type="signal peptide" evidence="3">
    <location>
        <begin position="1"/>
        <end position="22"/>
    </location>
</feature>
<dbReference type="InterPro" id="IPR018247">
    <property type="entry name" value="EF_Hand_1_Ca_BS"/>
</dbReference>
<dbReference type="PROSITE" id="PS00018">
    <property type="entry name" value="EF_HAND_1"/>
    <property type="match status" value="1"/>
</dbReference>
<dbReference type="EMBL" id="JABMIG020000252">
    <property type="protein sequence ID" value="KAL3783745.1"/>
    <property type="molecule type" value="Genomic_DNA"/>
</dbReference>
<evidence type="ECO:0000256" key="2">
    <source>
        <dbReference type="SAM" id="MobiDB-lite"/>
    </source>
</evidence>
<keyword evidence="6" id="KW-1185">Reference proteome</keyword>
<sequence>MKRHRTLFALTYSLCCAASEQATTCHFPPARPLVERSSSWPVRREFRTDRRHCREHQNGAFLFSMLKRRRTRFEDVSSSSSTAPQQSKEERLESSLTIVHRPIHNGHEPSVNGAKQQGVFETGKSLYFATPLNNGHSVHETTGTDALHRSITQDQDMPHSTIIKYNNETTTSTVNETLQNATASFKSSLLAGLELQTAAHRTRLLRDLLAGVKEGVMNAVDTEKEKIWFKEDVINAVERRGSFWKFWRRGHAAAAAAAAPVGDGDPITNGGPIKSQYANAPSTPNAATVENDSPEQTDKKQSSKFASRTITGLINALASEVENLEVQVNSDPTTPISNKTIHSIQIYFSRLGFKQLRMGGNGNNTAMLGSGEGKLSNEEHRITADEAFDRIDTDRSGGLDSNELASALKMAALIGSGSNSSGYIGIRSKEMLSEMASRLLRLYDTNGDGFVDREEYGVMVRDMAVLREAQLLRDEEGEGLLLEGGESAGEDKKTRGWLSSFFAKGEENNTSMLVNENRFASRDSDITGDVMDVTENEVFWSLVDQGEGSIVLEDLRLDLRRLLFGAIPVVKRILPGGPLILKPFTATVTASFNREDIMESFLIDAGLRRLVARALSRRVRGLRDIFDGAVFYGRTWKLFEQNAPLVEVPKLKDVQFDSRNRLIITGRARIKAAPDAPSIENGFKLRTKIGTRANGRIIGLLEPEIAVFAECPKAIERSVRKSVKDWFDYTIPNFRPLYAYIPLVSPLKKNDNMDGFNLGEDNQIKSIEIKNGRLCFEISAVLRPGRFLGNHYLAFTVPIRTLIITLDRVKEGMRTARRNKRLADKAAREAKTFAQLRTDVGALCDDECAIDEVLAQSISGKSSIISNEGRDRLQRLEKELKYVESNSELEETPESEERKSFITRFVEGYSGAIRYDGDLEINSRLSSSISNFFGSQDSDVVEH</sequence>
<dbReference type="InterPro" id="IPR011992">
    <property type="entry name" value="EF-hand-dom_pair"/>
</dbReference>
<dbReference type="Gene3D" id="1.10.238.10">
    <property type="entry name" value="EF-hand"/>
    <property type="match status" value="1"/>
</dbReference>
<dbReference type="CDD" id="cd00051">
    <property type="entry name" value="EFh"/>
    <property type="match status" value="1"/>
</dbReference>
<dbReference type="PANTHER" id="PTHR19972:SF10">
    <property type="entry name" value="CALBINDIN-32"/>
    <property type="match status" value="1"/>
</dbReference>
<accession>A0ABD3P6B4</accession>
<dbReference type="PROSITE" id="PS50222">
    <property type="entry name" value="EF_HAND_2"/>
    <property type="match status" value="2"/>
</dbReference>
<dbReference type="InterPro" id="IPR051001">
    <property type="entry name" value="Calbindin_Ca-bind"/>
</dbReference>
<evidence type="ECO:0000313" key="5">
    <source>
        <dbReference type="EMBL" id="KAL3783745.1"/>
    </source>
</evidence>
<feature type="compositionally biased region" description="Polar residues" evidence="2">
    <location>
        <begin position="276"/>
        <end position="291"/>
    </location>
</feature>
<dbReference type="SUPFAM" id="SSF47473">
    <property type="entry name" value="EF-hand"/>
    <property type="match status" value="1"/>
</dbReference>